<evidence type="ECO:0000256" key="3">
    <source>
        <dbReference type="ARBA" id="ARBA00023002"/>
    </source>
</evidence>
<keyword evidence="6" id="KW-1133">Transmembrane helix</keyword>
<name>A0A364K931_9BACL</name>
<sequence>MGNQKKKKGLDMQVITIVTVLLVVLGLGIYSLVSNLTGSSSAESVKQNNDVLTKGQPAIGSPDAPVKLVEFGDYKCPSCKMFHDEVYPKLKKDFIDTGKVQMHFVNMAFLGPDSMTAAMAGESIFKQKPEAFWKFYDIVYQNQQAEDKVWATPEFLTDLVKKNIPEVDVNKLSQDLKNNTFKSAVDSDNLLAQTHQVNSVPTVYVNGKKVDSSMKYEELKKAIEKELQGK</sequence>
<dbReference type="GO" id="GO:0016491">
    <property type="term" value="F:oxidoreductase activity"/>
    <property type="evidence" value="ECO:0007669"/>
    <property type="project" value="UniProtKB-KW"/>
</dbReference>
<organism evidence="8 9">
    <name type="scientific">Thermoflavimicrobium daqui</name>
    <dbReference type="NCBI Taxonomy" id="2137476"/>
    <lineage>
        <taxon>Bacteria</taxon>
        <taxon>Bacillati</taxon>
        <taxon>Bacillota</taxon>
        <taxon>Bacilli</taxon>
        <taxon>Bacillales</taxon>
        <taxon>Thermoactinomycetaceae</taxon>
        <taxon>Thermoflavimicrobium</taxon>
    </lineage>
</organism>
<dbReference type="OrthoDB" id="117402at2"/>
<dbReference type="SUPFAM" id="SSF52833">
    <property type="entry name" value="Thioredoxin-like"/>
    <property type="match status" value="1"/>
</dbReference>
<dbReference type="AlphaFoldDB" id="A0A364K931"/>
<feature type="domain" description="Thioredoxin" evidence="7">
    <location>
        <begin position="36"/>
        <end position="228"/>
    </location>
</feature>
<keyword evidence="4" id="KW-1015">Disulfide bond</keyword>
<keyword evidence="3" id="KW-0560">Oxidoreductase</keyword>
<evidence type="ECO:0000313" key="8">
    <source>
        <dbReference type="EMBL" id="RAL26801.1"/>
    </source>
</evidence>
<evidence type="ECO:0000256" key="6">
    <source>
        <dbReference type="SAM" id="Phobius"/>
    </source>
</evidence>
<dbReference type="PANTHER" id="PTHR13887">
    <property type="entry name" value="GLUTATHIONE S-TRANSFERASE KAPPA"/>
    <property type="match status" value="1"/>
</dbReference>
<evidence type="ECO:0000256" key="1">
    <source>
        <dbReference type="ARBA" id="ARBA00005791"/>
    </source>
</evidence>
<dbReference type="RefSeq" id="WP_113657406.1">
    <property type="nucleotide sequence ID" value="NZ_KZ845663.1"/>
</dbReference>
<gene>
    <name evidence="8" type="ORF">DL897_01745</name>
</gene>
<dbReference type="InterPro" id="IPR036249">
    <property type="entry name" value="Thioredoxin-like_sf"/>
</dbReference>
<comment type="caution">
    <text evidence="8">The sequence shown here is derived from an EMBL/GenBank/DDBJ whole genome shotgun (WGS) entry which is preliminary data.</text>
</comment>
<dbReference type="PANTHER" id="PTHR13887:SF14">
    <property type="entry name" value="DISULFIDE BOND FORMATION PROTEIN D"/>
    <property type="match status" value="1"/>
</dbReference>
<dbReference type="PROSITE" id="PS51352">
    <property type="entry name" value="THIOREDOXIN_2"/>
    <property type="match status" value="1"/>
</dbReference>
<comment type="similarity">
    <text evidence="1">Belongs to the thioredoxin family. DsbA subfamily.</text>
</comment>
<feature type="transmembrane region" description="Helical" evidence="6">
    <location>
        <begin position="12"/>
        <end position="33"/>
    </location>
</feature>
<keyword evidence="5" id="KW-0676">Redox-active center</keyword>
<reference evidence="8 9" key="1">
    <citation type="submission" date="2018-06" db="EMBL/GenBank/DDBJ databases">
        <title>Thermoflavimicrobium daqus sp. nov., a thermophilic microbe isolated from Moutai-flavour Daqu.</title>
        <authorList>
            <person name="Wang X."/>
            <person name="Zhou H."/>
        </authorList>
    </citation>
    <scope>NUCLEOTIDE SEQUENCE [LARGE SCALE GENOMIC DNA]</scope>
    <source>
        <strain evidence="8 9">FBKL4.011</strain>
    </source>
</reference>
<protein>
    <recommendedName>
        <fullName evidence="7">Thioredoxin domain-containing protein</fullName>
    </recommendedName>
</protein>
<dbReference type="Pfam" id="PF13462">
    <property type="entry name" value="Thioredoxin_4"/>
    <property type="match status" value="1"/>
</dbReference>
<proteinExistence type="inferred from homology"/>
<evidence type="ECO:0000256" key="2">
    <source>
        <dbReference type="ARBA" id="ARBA00022729"/>
    </source>
</evidence>
<keyword evidence="2" id="KW-0732">Signal</keyword>
<reference evidence="8 9" key="2">
    <citation type="submission" date="2018-06" db="EMBL/GenBank/DDBJ databases">
        <authorList>
            <person name="Zhirakovskaya E."/>
        </authorList>
    </citation>
    <scope>NUCLEOTIDE SEQUENCE [LARGE SCALE GENOMIC DNA]</scope>
    <source>
        <strain evidence="8 9">FBKL4.011</strain>
    </source>
</reference>
<dbReference type="Proteomes" id="UP000251213">
    <property type="component" value="Unassembled WGS sequence"/>
</dbReference>
<evidence type="ECO:0000256" key="4">
    <source>
        <dbReference type="ARBA" id="ARBA00023157"/>
    </source>
</evidence>
<evidence type="ECO:0000259" key="7">
    <source>
        <dbReference type="PROSITE" id="PS51352"/>
    </source>
</evidence>
<evidence type="ECO:0000256" key="5">
    <source>
        <dbReference type="ARBA" id="ARBA00023284"/>
    </source>
</evidence>
<keyword evidence="6" id="KW-0812">Transmembrane</keyword>
<dbReference type="InterPro" id="IPR012336">
    <property type="entry name" value="Thioredoxin-like_fold"/>
</dbReference>
<keyword evidence="6" id="KW-0472">Membrane</keyword>
<accession>A0A364K931</accession>
<evidence type="ECO:0000313" key="9">
    <source>
        <dbReference type="Proteomes" id="UP000251213"/>
    </source>
</evidence>
<keyword evidence="9" id="KW-1185">Reference proteome</keyword>
<dbReference type="InterPro" id="IPR013766">
    <property type="entry name" value="Thioredoxin_domain"/>
</dbReference>
<dbReference type="EMBL" id="QJKK01000001">
    <property type="protein sequence ID" value="RAL26801.1"/>
    <property type="molecule type" value="Genomic_DNA"/>
</dbReference>
<dbReference type="Gene3D" id="3.40.30.10">
    <property type="entry name" value="Glutaredoxin"/>
    <property type="match status" value="1"/>
</dbReference>